<dbReference type="EMBL" id="LQYE01000012">
    <property type="protein sequence ID" value="OAT68837.1"/>
    <property type="molecule type" value="Genomic_DNA"/>
</dbReference>
<feature type="region of interest" description="Disordered" evidence="1">
    <location>
        <begin position="65"/>
        <end position="95"/>
    </location>
</feature>
<dbReference type="Proteomes" id="UP000186919">
    <property type="component" value="Unassembled WGS sequence"/>
</dbReference>
<comment type="caution">
    <text evidence="2">The sequence shown here is derived from an EMBL/GenBank/DDBJ whole genome shotgun (WGS) entry which is preliminary data.</text>
</comment>
<accession>A0A179VB47</accession>
<evidence type="ECO:0000256" key="1">
    <source>
        <dbReference type="SAM" id="MobiDB-lite"/>
    </source>
</evidence>
<evidence type="ECO:0000313" key="3">
    <source>
        <dbReference type="Proteomes" id="UP000186919"/>
    </source>
</evidence>
<name>A0A179VB47_9MYCO</name>
<organism evidence="2 3">
    <name type="scientific">Mycobacteroides immunogenum</name>
    <dbReference type="NCBI Taxonomy" id="83262"/>
    <lineage>
        <taxon>Bacteria</taxon>
        <taxon>Bacillati</taxon>
        <taxon>Actinomycetota</taxon>
        <taxon>Actinomycetes</taxon>
        <taxon>Mycobacteriales</taxon>
        <taxon>Mycobacteriaceae</taxon>
        <taxon>Mycobacteroides</taxon>
    </lineage>
</organism>
<dbReference type="AlphaFoldDB" id="A0A179VB47"/>
<protein>
    <submittedName>
        <fullName evidence="2">Uncharacterized protein</fullName>
    </submittedName>
</protein>
<reference evidence="2 3" key="1">
    <citation type="submission" date="2016-01" db="EMBL/GenBank/DDBJ databases">
        <title>Mycobacterium immunogenum strain CD11_6 genome sequencing and assembly.</title>
        <authorList>
            <person name="Kaur G."/>
            <person name="Nair G.R."/>
            <person name="Mayilraj S."/>
        </authorList>
    </citation>
    <scope>NUCLEOTIDE SEQUENCE [LARGE SCALE GENOMIC DNA]</scope>
    <source>
        <strain evidence="2 3">CD11-6</strain>
    </source>
</reference>
<proteinExistence type="predicted"/>
<gene>
    <name evidence="2" type="ORF">AWB85_07615</name>
</gene>
<sequence>MKQRWDSIEDRPCEIPHRTLCRDPGEFIEERENMTSHRNQTRAISGQLDAARIANKQSHLQGVLHIPNSPAQRRKGNTERLGSLSEAQSLRDGDKAPQVVDIWATMVHQIMIWDG</sequence>
<evidence type="ECO:0000313" key="2">
    <source>
        <dbReference type="EMBL" id="OAT68837.1"/>
    </source>
</evidence>